<dbReference type="InterPro" id="IPR052344">
    <property type="entry name" value="Transposase-related"/>
</dbReference>
<sequence>MKRKEILAVYHQGPEAVVQLVESLFSRIEKLEARVQQLENQGKKNSKNSHKPPSTDEFYKPKPKSLRQKTNRKPGGQPGHVGYTLERVENPDHIVVHSVTDCSSCGGSLRHVPVLHFDETGMRVEGKRQWLHVASTSQATAYLIHPSRGKKAMETMKILPRFQGTAVHDAWSPYFSYSTKHALCHAHHLRELTAIWEEYGQVWANGMIAFLLFGKEVKEEDAASCAANINHWKAAYARILKRAGGELQRSGLDGPQSEKGKQHPAKNLYDRLNRYIEEVLAFLTNPLVPFDNNQAERDVRMVKIKQKISGTFRSEHGPQTFCRLRGLISTARKQGRNVLQTLECAVTGQSLSFFPE</sequence>
<feature type="region of interest" description="Disordered" evidence="1">
    <location>
        <begin position="38"/>
        <end position="83"/>
    </location>
</feature>
<keyword evidence="5" id="KW-1185">Reference proteome</keyword>
<feature type="domain" description="Transposase IS66 central" evidence="2">
    <location>
        <begin position="109"/>
        <end position="318"/>
    </location>
</feature>
<evidence type="ECO:0000256" key="1">
    <source>
        <dbReference type="SAM" id="MobiDB-lite"/>
    </source>
</evidence>
<name>A0A0U5B8T6_9BACL</name>
<gene>
    <name evidence="4" type="ORF">CB4_02164</name>
</gene>
<dbReference type="PANTHER" id="PTHR33678:SF1">
    <property type="entry name" value="BLL1576 PROTEIN"/>
    <property type="match status" value="1"/>
</dbReference>
<dbReference type="OrthoDB" id="61007at2"/>
<dbReference type="Pfam" id="PF03050">
    <property type="entry name" value="DDE_Tnp_IS66"/>
    <property type="match status" value="1"/>
</dbReference>
<dbReference type="Proteomes" id="UP000217696">
    <property type="component" value="Chromosome"/>
</dbReference>
<reference evidence="4 5" key="1">
    <citation type="submission" date="2015-12" db="EMBL/GenBank/DDBJ databases">
        <title>Genome sequence of Aneurinibacillus soli.</title>
        <authorList>
            <person name="Lee J.S."/>
            <person name="Lee K.C."/>
            <person name="Kim K.K."/>
            <person name="Lee B.W."/>
        </authorList>
    </citation>
    <scope>NUCLEOTIDE SEQUENCE [LARGE SCALE GENOMIC DNA]</scope>
    <source>
        <strain evidence="4 5">CB4</strain>
    </source>
</reference>
<proteinExistence type="predicted"/>
<feature type="compositionally biased region" description="Basic residues" evidence="1">
    <location>
        <begin position="61"/>
        <end position="72"/>
    </location>
</feature>
<organism evidence="4 5">
    <name type="scientific">Aneurinibacillus soli</name>
    <dbReference type="NCBI Taxonomy" id="1500254"/>
    <lineage>
        <taxon>Bacteria</taxon>
        <taxon>Bacillati</taxon>
        <taxon>Bacillota</taxon>
        <taxon>Bacilli</taxon>
        <taxon>Bacillales</taxon>
        <taxon>Paenibacillaceae</taxon>
        <taxon>Aneurinibacillus group</taxon>
        <taxon>Aneurinibacillus</taxon>
    </lineage>
</organism>
<evidence type="ECO:0000313" key="4">
    <source>
        <dbReference type="EMBL" id="BAU27990.1"/>
    </source>
</evidence>
<evidence type="ECO:0000259" key="3">
    <source>
        <dbReference type="Pfam" id="PF20042"/>
    </source>
</evidence>
<evidence type="ECO:0000313" key="5">
    <source>
        <dbReference type="Proteomes" id="UP000217696"/>
    </source>
</evidence>
<evidence type="ECO:0000259" key="2">
    <source>
        <dbReference type="Pfam" id="PF03050"/>
    </source>
</evidence>
<dbReference type="InterPro" id="IPR004291">
    <property type="entry name" value="Transposase_IS66_central"/>
</dbReference>
<dbReference type="NCBIfam" id="NF033517">
    <property type="entry name" value="transpos_IS66"/>
    <property type="match status" value="1"/>
</dbReference>
<dbReference type="PANTHER" id="PTHR33678">
    <property type="entry name" value="BLL1576 PROTEIN"/>
    <property type="match status" value="1"/>
</dbReference>
<dbReference type="EMBL" id="AP017312">
    <property type="protein sequence ID" value="BAU27990.1"/>
    <property type="molecule type" value="Genomic_DNA"/>
</dbReference>
<dbReference type="AlphaFoldDB" id="A0A0U5B8T6"/>
<dbReference type="InterPro" id="IPR045618">
    <property type="entry name" value="DUF6444"/>
</dbReference>
<feature type="domain" description="DUF6444" evidence="3">
    <location>
        <begin position="20"/>
        <end position="83"/>
    </location>
</feature>
<accession>A0A0U5B8T6</accession>
<dbReference type="Pfam" id="PF20042">
    <property type="entry name" value="DUF6444"/>
    <property type="match status" value="1"/>
</dbReference>
<dbReference type="RefSeq" id="WP_096465767.1">
    <property type="nucleotide sequence ID" value="NZ_AP017312.1"/>
</dbReference>
<dbReference type="KEGG" id="asoc:CB4_02164"/>
<protein>
    <submittedName>
        <fullName evidence="4">Transposase IS66 family protein</fullName>
    </submittedName>
</protein>